<feature type="domain" description="K+ potassium transporter integral membrane" evidence="2">
    <location>
        <begin position="48"/>
        <end position="223"/>
    </location>
</feature>
<sequence length="234" mass="25562">MSLEVENPPSIETTKRLERQDSLIGDAEKVSNIKGHGSEGNWTQVLHLAFQSIGIIYGDVGTSPLYCYSSTFPNGVKDKDDILGVLSLILYTLILIPMIKYVFIVLYADDNGDGGTFALYSLISRYSKIRLIPNQQAEDSMVSNYSIESPSLTLKRAQWLKEKLESSKAAKIALFTITILGTSMVMGDGTLTPAISVLSAVSGIKEKVPSLTENSLDLGAYSAHALFSPAFWDR</sequence>
<proteinExistence type="evidence at transcript level"/>
<dbReference type="PANTHER" id="PTHR30540">
    <property type="entry name" value="OSMOTIC STRESS POTASSIUM TRANSPORTER"/>
    <property type="match status" value="1"/>
</dbReference>
<comment type="similarity">
    <text evidence="1">Belongs to the HAK/KUP transporter (TC 2.A.72.3) family.</text>
</comment>
<accession>F2DU40</accession>
<dbReference type="ExpressionAtlas" id="F2DU40">
    <property type="expression patterns" value="baseline and differential"/>
</dbReference>
<organism evidence="3">
    <name type="scientific">Hordeum vulgare subsp. vulgare</name>
    <name type="common">Domesticated barley</name>
    <dbReference type="NCBI Taxonomy" id="112509"/>
    <lineage>
        <taxon>Eukaryota</taxon>
        <taxon>Viridiplantae</taxon>
        <taxon>Streptophyta</taxon>
        <taxon>Embryophyta</taxon>
        <taxon>Tracheophyta</taxon>
        <taxon>Spermatophyta</taxon>
        <taxon>Magnoliopsida</taxon>
        <taxon>Liliopsida</taxon>
        <taxon>Poales</taxon>
        <taxon>Poaceae</taxon>
        <taxon>BOP clade</taxon>
        <taxon>Pooideae</taxon>
        <taxon>Triticodae</taxon>
        <taxon>Triticeae</taxon>
        <taxon>Hordeinae</taxon>
        <taxon>Hordeum</taxon>
    </lineage>
</organism>
<dbReference type="GO" id="GO:0016020">
    <property type="term" value="C:membrane"/>
    <property type="evidence" value="ECO:0007669"/>
    <property type="project" value="InterPro"/>
</dbReference>
<evidence type="ECO:0000313" key="3">
    <source>
        <dbReference type="EMBL" id="BAJ98611.1"/>
    </source>
</evidence>
<reference evidence="3" key="1">
    <citation type="journal article" date="2011" name="Plant Physiol.">
        <title>Comprehensive sequence analysis of 24,783 barley full-length cDNAs derived from 12 clone libraries.</title>
        <authorList>
            <person name="Matsumoto T."/>
            <person name="Tanaka T."/>
            <person name="Sakai H."/>
            <person name="Amano N."/>
            <person name="Kanamori H."/>
            <person name="Kurita K."/>
            <person name="Kikuta A."/>
            <person name="Kamiya K."/>
            <person name="Yamamoto M."/>
            <person name="Ikawa H."/>
            <person name="Fujii N."/>
            <person name="Hori K."/>
            <person name="Itoh T."/>
            <person name="Sato K."/>
        </authorList>
    </citation>
    <scope>NUCLEOTIDE SEQUENCE</scope>
    <source>
        <tissue evidence="3">Shoot and root</tissue>
    </source>
</reference>
<dbReference type="Pfam" id="PF02705">
    <property type="entry name" value="K_trans"/>
    <property type="match status" value="1"/>
</dbReference>
<dbReference type="EMBL" id="AK367408">
    <property type="protein sequence ID" value="BAJ98611.1"/>
    <property type="molecule type" value="mRNA"/>
</dbReference>
<protein>
    <submittedName>
        <fullName evidence="3">Predicted protein</fullName>
    </submittedName>
</protein>
<dbReference type="InterPro" id="IPR053951">
    <property type="entry name" value="K_trans_N"/>
</dbReference>
<dbReference type="AlphaFoldDB" id="F2DU40"/>
<dbReference type="GO" id="GO:0015079">
    <property type="term" value="F:potassium ion transmembrane transporter activity"/>
    <property type="evidence" value="ECO:0007669"/>
    <property type="project" value="InterPro"/>
</dbReference>
<name>F2DU40_HORVV</name>
<evidence type="ECO:0000256" key="1">
    <source>
        <dbReference type="ARBA" id="ARBA00008440"/>
    </source>
</evidence>
<dbReference type="InterPro" id="IPR003855">
    <property type="entry name" value="K+_transporter"/>
</dbReference>
<dbReference type="PANTHER" id="PTHR30540:SF27">
    <property type="entry name" value="POTASSIUM TRANSPORTER"/>
    <property type="match status" value="1"/>
</dbReference>
<evidence type="ECO:0000259" key="2">
    <source>
        <dbReference type="Pfam" id="PF02705"/>
    </source>
</evidence>